<feature type="transmembrane region" description="Helical" evidence="6">
    <location>
        <begin position="7"/>
        <end position="29"/>
    </location>
</feature>
<feature type="transmembrane region" description="Helical" evidence="6">
    <location>
        <begin position="127"/>
        <end position="146"/>
    </location>
</feature>
<dbReference type="InterPro" id="IPR000620">
    <property type="entry name" value="EamA_dom"/>
</dbReference>
<feature type="domain" description="EamA" evidence="7">
    <location>
        <begin position="158"/>
        <end position="292"/>
    </location>
</feature>
<keyword evidence="3 6" id="KW-0812">Transmembrane</keyword>
<evidence type="ECO:0000256" key="4">
    <source>
        <dbReference type="ARBA" id="ARBA00022989"/>
    </source>
</evidence>
<comment type="caution">
    <text evidence="8">The sequence shown here is derived from an EMBL/GenBank/DDBJ whole genome shotgun (WGS) entry which is preliminary data.</text>
</comment>
<protein>
    <submittedName>
        <fullName evidence="8">DMT family transporter</fullName>
    </submittedName>
</protein>
<feature type="transmembrane region" description="Helical" evidence="6">
    <location>
        <begin position="252"/>
        <end position="271"/>
    </location>
</feature>
<evidence type="ECO:0000313" key="9">
    <source>
        <dbReference type="Proteomes" id="UP001595756"/>
    </source>
</evidence>
<evidence type="ECO:0000259" key="7">
    <source>
        <dbReference type="Pfam" id="PF00892"/>
    </source>
</evidence>
<feature type="transmembrane region" description="Helical" evidence="6">
    <location>
        <begin position="219"/>
        <end position="240"/>
    </location>
</feature>
<keyword evidence="2" id="KW-1003">Cell membrane</keyword>
<dbReference type="Pfam" id="PF00892">
    <property type="entry name" value="EamA"/>
    <property type="match status" value="2"/>
</dbReference>
<keyword evidence="5 6" id="KW-0472">Membrane</keyword>
<gene>
    <name evidence="8" type="ORF">ACFO0J_00515</name>
</gene>
<evidence type="ECO:0000256" key="5">
    <source>
        <dbReference type="ARBA" id="ARBA00023136"/>
    </source>
</evidence>
<feature type="transmembrane region" description="Helical" evidence="6">
    <location>
        <begin position="277"/>
        <end position="294"/>
    </location>
</feature>
<comment type="subcellular location">
    <subcellularLocation>
        <location evidence="1">Cell membrane</location>
        <topology evidence="1">Multi-pass membrane protein</topology>
    </subcellularLocation>
</comment>
<dbReference type="InterPro" id="IPR037185">
    <property type="entry name" value="EmrE-like"/>
</dbReference>
<evidence type="ECO:0000256" key="1">
    <source>
        <dbReference type="ARBA" id="ARBA00004651"/>
    </source>
</evidence>
<dbReference type="InterPro" id="IPR050638">
    <property type="entry name" value="AA-Vitamin_Transporters"/>
</dbReference>
<proteinExistence type="predicted"/>
<keyword evidence="4 6" id="KW-1133">Transmembrane helix</keyword>
<organism evidence="8 9">
    <name type="scientific">Castellaniella hirudinis</name>
    <dbReference type="NCBI Taxonomy" id="1144617"/>
    <lineage>
        <taxon>Bacteria</taxon>
        <taxon>Pseudomonadati</taxon>
        <taxon>Pseudomonadota</taxon>
        <taxon>Betaproteobacteria</taxon>
        <taxon>Burkholderiales</taxon>
        <taxon>Alcaligenaceae</taxon>
        <taxon>Castellaniella</taxon>
    </lineage>
</organism>
<dbReference type="PANTHER" id="PTHR32322:SF18">
    <property type="entry name" value="S-ADENOSYLMETHIONINE_S-ADENOSYLHOMOCYSTEINE TRANSPORTER"/>
    <property type="match status" value="1"/>
</dbReference>
<feature type="transmembrane region" description="Helical" evidence="6">
    <location>
        <begin position="41"/>
        <end position="60"/>
    </location>
</feature>
<sequence>MMIRARGAIAVQVVLLVSMAIWGLNITLVKQLTSALDPSTIAMLRMLVASATLVSIWLVRRPARVRLDRRQWAGLAACAFLMVYLNQIFFTEGMVRTSATNGALLMALGPLVSALLAALAFRERLGWVRLCGVALGFGGVAVIILGHSGARLAVMGVGDLLVIVGVFSFSCGGVLIQGIARRLDALTISSVIYALGALMLIGHAGLWGAGYDGVLPDSAWLWFLIVFSGAVSTAIVNLIWNNSIARIGVARAAVFLYWVPVFGAAFAALLLDEQLGWNHLAGLVAVMVGTYLGTRSRRAA</sequence>
<feature type="transmembrane region" description="Helical" evidence="6">
    <location>
        <begin position="102"/>
        <end position="120"/>
    </location>
</feature>
<keyword evidence="9" id="KW-1185">Reference proteome</keyword>
<feature type="transmembrane region" description="Helical" evidence="6">
    <location>
        <begin position="152"/>
        <end position="176"/>
    </location>
</feature>
<feature type="transmembrane region" description="Helical" evidence="6">
    <location>
        <begin position="72"/>
        <end position="90"/>
    </location>
</feature>
<reference evidence="9" key="1">
    <citation type="journal article" date="2019" name="Int. J. Syst. Evol. Microbiol.">
        <title>The Global Catalogue of Microorganisms (GCM) 10K type strain sequencing project: providing services to taxonomists for standard genome sequencing and annotation.</title>
        <authorList>
            <consortium name="The Broad Institute Genomics Platform"/>
            <consortium name="The Broad Institute Genome Sequencing Center for Infectious Disease"/>
            <person name="Wu L."/>
            <person name="Ma J."/>
        </authorList>
    </citation>
    <scope>NUCLEOTIDE SEQUENCE [LARGE SCALE GENOMIC DNA]</scope>
    <source>
        <strain evidence="9">CGMCC 1.19029</strain>
    </source>
</reference>
<dbReference type="RefSeq" id="WP_376811107.1">
    <property type="nucleotide sequence ID" value="NZ_JBHSDY010000001.1"/>
</dbReference>
<evidence type="ECO:0000313" key="8">
    <source>
        <dbReference type="EMBL" id="MFC4296520.1"/>
    </source>
</evidence>
<dbReference type="Proteomes" id="UP001595756">
    <property type="component" value="Unassembled WGS sequence"/>
</dbReference>
<evidence type="ECO:0000256" key="2">
    <source>
        <dbReference type="ARBA" id="ARBA00022475"/>
    </source>
</evidence>
<feature type="domain" description="EamA" evidence="7">
    <location>
        <begin position="14"/>
        <end position="144"/>
    </location>
</feature>
<dbReference type="EMBL" id="JBHSDY010000001">
    <property type="protein sequence ID" value="MFC4296520.1"/>
    <property type="molecule type" value="Genomic_DNA"/>
</dbReference>
<evidence type="ECO:0000256" key="3">
    <source>
        <dbReference type="ARBA" id="ARBA00022692"/>
    </source>
</evidence>
<name>A0ABV8RSY9_9BURK</name>
<dbReference type="PANTHER" id="PTHR32322">
    <property type="entry name" value="INNER MEMBRANE TRANSPORTER"/>
    <property type="match status" value="1"/>
</dbReference>
<feature type="transmembrane region" description="Helical" evidence="6">
    <location>
        <begin position="183"/>
        <end position="207"/>
    </location>
</feature>
<accession>A0ABV8RSY9</accession>
<dbReference type="SUPFAM" id="SSF103481">
    <property type="entry name" value="Multidrug resistance efflux transporter EmrE"/>
    <property type="match status" value="2"/>
</dbReference>
<evidence type="ECO:0000256" key="6">
    <source>
        <dbReference type="SAM" id="Phobius"/>
    </source>
</evidence>